<keyword evidence="9" id="KW-0472">Membrane</keyword>
<dbReference type="PANTHER" id="PTHR13832">
    <property type="entry name" value="PROTEIN PHOSPHATASE 2C"/>
    <property type="match status" value="1"/>
</dbReference>
<evidence type="ECO:0000256" key="2">
    <source>
        <dbReference type="ARBA" id="ARBA00001946"/>
    </source>
</evidence>
<dbReference type="PROSITE" id="PS50006">
    <property type="entry name" value="FHA_DOMAIN"/>
    <property type="match status" value="1"/>
</dbReference>
<keyword evidence="5" id="KW-0378">Hydrolase</keyword>
<keyword evidence="12" id="KW-0418">Kinase</keyword>
<dbReference type="Gene3D" id="3.60.40.10">
    <property type="entry name" value="PPM-type phosphatase domain"/>
    <property type="match status" value="1"/>
</dbReference>
<keyword evidence="4" id="KW-0479">Metal-binding</keyword>
<dbReference type="PANTHER" id="PTHR13832:SF643">
    <property type="entry name" value="PROTEIN PHOSPHATASE 2C-RELATED"/>
    <property type="match status" value="1"/>
</dbReference>
<keyword evidence="9" id="KW-0812">Transmembrane</keyword>
<feature type="domain" description="FHA" evidence="10">
    <location>
        <begin position="214"/>
        <end position="265"/>
    </location>
</feature>
<dbReference type="PROSITE" id="PS01032">
    <property type="entry name" value="PPM_1"/>
    <property type="match status" value="1"/>
</dbReference>
<dbReference type="SUPFAM" id="SSF49879">
    <property type="entry name" value="SMAD/FHA domain"/>
    <property type="match status" value="1"/>
</dbReference>
<keyword evidence="12" id="KW-0808">Transferase</keyword>
<evidence type="ECO:0000256" key="7">
    <source>
        <dbReference type="ARBA" id="ARBA00022912"/>
    </source>
</evidence>
<dbReference type="InterPro" id="IPR008984">
    <property type="entry name" value="SMAD_FHA_dom_sf"/>
</dbReference>
<keyword evidence="6" id="KW-0460">Magnesium</keyword>
<evidence type="ECO:0000256" key="8">
    <source>
        <dbReference type="ARBA" id="ARBA00023211"/>
    </source>
</evidence>
<dbReference type="Pfam" id="PF00481">
    <property type="entry name" value="PP2C"/>
    <property type="match status" value="1"/>
</dbReference>
<proteinExistence type="predicted"/>
<dbReference type="CDD" id="cd22678">
    <property type="entry name" value="FHA_PP2C70-like"/>
    <property type="match status" value="1"/>
</dbReference>
<dbReference type="FunFam" id="2.60.200.20:FF:000035">
    <property type="entry name" value="Protein phosphatase 2C 70"/>
    <property type="match status" value="1"/>
</dbReference>
<feature type="transmembrane region" description="Helical" evidence="9">
    <location>
        <begin position="29"/>
        <end position="49"/>
    </location>
</feature>
<dbReference type="InterPro" id="IPR036457">
    <property type="entry name" value="PPM-type-like_dom_sf"/>
</dbReference>
<feature type="domain" description="PPM-type phosphatase" evidence="11">
    <location>
        <begin position="308"/>
        <end position="580"/>
    </location>
</feature>
<evidence type="ECO:0000256" key="3">
    <source>
        <dbReference type="ARBA" id="ARBA00013081"/>
    </source>
</evidence>
<dbReference type="EMBL" id="AP019297">
    <property type="protein sequence ID" value="BBG93316.1"/>
    <property type="molecule type" value="Genomic_DNA"/>
</dbReference>
<evidence type="ECO:0000256" key="1">
    <source>
        <dbReference type="ARBA" id="ARBA00001936"/>
    </source>
</evidence>
<dbReference type="GO" id="GO:0016301">
    <property type="term" value="F:kinase activity"/>
    <property type="evidence" value="ECO:0007669"/>
    <property type="project" value="UniProtKB-KW"/>
</dbReference>
<evidence type="ECO:0000259" key="10">
    <source>
        <dbReference type="PROSITE" id="PS50006"/>
    </source>
</evidence>
<accession>A0A4Y1QN90</accession>
<evidence type="ECO:0000256" key="4">
    <source>
        <dbReference type="ARBA" id="ARBA00022723"/>
    </source>
</evidence>
<dbReference type="FunFam" id="3.60.40.10:FF:000047">
    <property type="entry name" value="Protein phosphatase 2C 70"/>
    <property type="match status" value="1"/>
</dbReference>
<organism evidence="12">
    <name type="scientific">Prunus dulcis</name>
    <name type="common">Almond</name>
    <name type="synonym">Amygdalus dulcis</name>
    <dbReference type="NCBI Taxonomy" id="3755"/>
    <lineage>
        <taxon>Eukaryota</taxon>
        <taxon>Viridiplantae</taxon>
        <taxon>Streptophyta</taxon>
        <taxon>Embryophyta</taxon>
        <taxon>Tracheophyta</taxon>
        <taxon>Spermatophyta</taxon>
        <taxon>Magnoliopsida</taxon>
        <taxon>eudicotyledons</taxon>
        <taxon>Gunneridae</taxon>
        <taxon>Pentapetalae</taxon>
        <taxon>rosids</taxon>
        <taxon>fabids</taxon>
        <taxon>Rosales</taxon>
        <taxon>Rosaceae</taxon>
        <taxon>Amygdaloideae</taxon>
        <taxon>Amygdaleae</taxon>
        <taxon>Prunus</taxon>
    </lineage>
</organism>
<sequence>MNNDLLANSKPISISWRGERAMTMTMLEGIVGVLLLMLLLILILIFVACKPWRFFFSSRSRTIKVGELERPLVSDDADQVRNQGNEFRRGYDLEGACFQNEGNFRSPRTQGLIYKPRLPTTAPNSTQGDLILDVISDAPEDILVGQTLKRPLVTQQLVEDQKFDRQILEHDRLQEFVPNDILYQRTCLNLEVISGPSQGLRCSVQSTNSARLPLTLGRVPPSDLLLKDSEVSGKHALINWNSNKMKWELVDMGSLNGTLLNSQPINNPDSGSRHWGKPMELASGDVITLGTTSKVHISSETESQIPFGLGVASDPMALRRGGKKLPMEDVCYYQWPLPGIDQFGLFGICDGHGGAEAARSASKLLPEIVANILSDSLKRERVLSLCDASDVLKDAFFQTEAGMNHHYEGCTATLLLVWTDGKDNFFAQCANLGDSACVMNVDGKLIKMTEDHRISSYGERLRIQETGQPLKEGETRLCGLNLARMLGDKFLKQQDSRFSSEPYISQVVQIDQASRAFALMASDGLWDVISVKKAIQLVLQTRERYSMDGENLAEKTANVLLSEARTVRTKDNTSIIFLDFDTSRISCKAES</sequence>
<dbReference type="AlphaFoldDB" id="A0A4Y1QN90"/>
<dbReference type="InterPro" id="IPR000253">
    <property type="entry name" value="FHA_dom"/>
</dbReference>
<evidence type="ECO:0000259" key="11">
    <source>
        <dbReference type="PROSITE" id="PS51746"/>
    </source>
</evidence>
<dbReference type="EC" id="3.1.3.16" evidence="3"/>
<dbReference type="Gene3D" id="2.60.200.20">
    <property type="match status" value="1"/>
</dbReference>
<reference evidence="12" key="1">
    <citation type="journal article" date="2019" name="Science">
        <title>Mutation of a bHLH transcription factor allowed almond domestication.</title>
        <authorList>
            <person name="Sanchez-Perez R."/>
            <person name="Pavan S."/>
            <person name="Mazzeo R."/>
            <person name="Moldovan C."/>
            <person name="Aiese Cigliano R."/>
            <person name="Del Cueto J."/>
            <person name="Ricciardi F."/>
            <person name="Lotti C."/>
            <person name="Ricciardi L."/>
            <person name="Dicenta F."/>
            <person name="Lopez-Marques R.L."/>
            <person name="Lindberg Moller B."/>
        </authorList>
    </citation>
    <scope>NUCLEOTIDE SEQUENCE</scope>
</reference>
<gene>
    <name evidence="12" type="ORF">Prudu_001290</name>
</gene>
<dbReference type="GO" id="GO:0046872">
    <property type="term" value="F:metal ion binding"/>
    <property type="evidence" value="ECO:0007669"/>
    <property type="project" value="UniProtKB-KW"/>
</dbReference>
<keyword evidence="8" id="KW-0464">Manganese</keyword>
<dbReference type="SUPFAM" id="SSF81606">
    <property type="entry name" value="PP2C-like"/>
    <property type="match status" value="1"/>
</dbReference>
<keyword evidence="9" id="KW-1133">Transmembrane helix</keyword>
<evidence type="ECO:0000256" key="9">
    <source>
        <dbReference type="SAM" id="Phobius"/>
    </source>
</evidence>
<dbReference type="InterPro" id="IPR000222">
    <property type="entry name" value="PP2C_BS"/>
</dbReference>
<comment type="cofactor">
    <cofactor evidence="1">
        <name>Mn(2+)</name>
        <dbReference type="ChEBI" id="CHEBI:29035"/>
    </cofactor>
</comment>
<comment type="cofactor">
    <cofactor evidence="2">
        <name>Mg(2+)</name>
        <dbReference type="ChEBI" id="CHEBI:18420"/>
    </cofactor>
</comment>
<dbReference type="CDD" id="cd00143">
    <property type="entry name" value="PP2Cc"/>
    <property type="match status" value="1"/>
</dbReference>
<keyword evidence="7" id="KW-0904">Protein phosphatase</keyword>
<evidence type="ECO:0000313" key="12">
    <source>
        <dbReference type="EMBL" id="BBG93316.1"/>
    </source>
</evidence>
<dbReference type="InterPro" id="IPR015655">
    <property type="entry name" value="PP2C"/>
</dbReference>
<protein>
    <recommendedName>
        <fullName evidence="3">protein-serine/threonine phosphatase</fullName>
        <ecNumber evidence="3">3.1.3.16</ecNumber>
    </recommendedName>
</protein>
<evidence type="ECO:0000256" key="5">
    <source>
        <dbReference type="ARBA" id="ARBA00022801"/>
    </source>
</evidence>
<name>A0A4Y1QN90_PRUDU</name>
<dbReference type="Pfam" id="PF00498">
    <property type="entry name" value="FHA"/>
    <property type="match status" value="1"/>
</dbReference>
<dbReference type="GO" id="GO:0004722">
    <property type="term" value="F:protein serine/threonine phosphatase activity"/>
    <property type="evidence" value="ECO:0007669"/>
    <property type="project" value="UniProtKB-EC"/>
</dbReference>
<dbReference type="SMART" id="SM00240">
    <property type="entry name" value="FHA"/>
    <property type="match status" value="1"/>
</dbReference>
<dbReference type="SMART" id="SM00332">
    <property type="entry name" value="PP2Cc"/>
    <property type="match status" value="1"/>
</dbReference>
<dbReference type="PROSITE" id="PS51746">
    <property type="entry name" value="PPM_2"/>
    <property type="match status" value="1"/>
</dbReference>
<dbReference type="InterPro" id="IPR001932">
    <property type="entry name" value="PPM-type_phosphatase-like_dom"/>
</dbReference>
<evidence type="ECO:0000256" key="6">
    <source>
        <dbReference type="ARBA" id="ARBA00022842"/>
    </source>
</evidence>